<dbReference type="EMBL" id="UINC01039374">
    <property type="protein sequence ID" value="SVB37761.1"/>
    <property type="molecule type" value="Genomic_DNA"/>
</dbReference>
<evidence type="ECO:0000313" key="4">
    <source>
        <dbReference type="EMBL" id="SVB37761.1"/>
    </source>
</evidence>
<dbReference type="NCBIfam" id="NF004829">
    <property type="entry name" value="PRK06183.1-3"/>
    <property type="match status" value="1"/>
</dbReference>
<name>A0A382DJ64_9ZZZZ</name>
<gene>
    <name evidence="4" type="ORF">METZ01_LOCUS190615</name>
</gene>
<reference evidence="4" key="1">
    <citation type="submission" date="2018-05" db="EMBL/GenBank/DDBJ databases">
        <authorList>
            <person name="Lanie J.A."/>
            <person name="Ng W.-L."/>
            <person name="Kazmierczak K.M."/>
            <person name="Andrzejewski T.M."/>
            <person name="Davidsen T.M."/>
            <person name="Wayne K.J."/>
            <person name="Tettelin H."/>
            <person name="Glass J.I."/>
            <person name="Rusch D."/>
            <person name="Podicherti R."/>
            <person name="Tsui H.-C.T."/>
            <person name="Winkler M.E."/>
        </authorList>
    </citation>
    <scope>NUCLEOTIDE SEQUENCE</scope>
</reference>
<feature type="compositionally biased region" description="Basic and acidic residues" evidence="2">
    <location>
        <begin position="324"/>
        <end position="338"/>
    </location>
</feature>
<dbReference type="InterPro" id="IPR050631">
    <property type="entry name" value="PheA/TfdB_FAD_monoxygenase"/>
</dbReference>
<keyword evidence="1" id="KW-0560">Oxidoreductase</keyword>
<dbReference type="Gene3D" id="3.50.50.60">
    <property type="entry name" value="FAD/NAD(P)-binding domain"/>
    <property type="match status" value="1"/>
</dbReference>
<evidence type="ECO:0000256" key="2">
    <source>
        <dbReference type="SAM" id="MobiDB-lite"/>
    </source>
</evidence>
<dbReference type="SUPFAM" id="SSF51905">
    <property type="entry name" value="FAD/NAD(P)-binding domain"/>
    <property type="match status" value="1"/>
</dbReference>
<dbReference type="PRINTS" id="PR00420">
    <property type="entry name" value="RNGMNOXGNASE"/>
</dbReference>
<dbReference type="GO" id="GO:0071949">
    <property type="term" value="F:FAD binding"/>
    <property type="evidence" value="ECO:0007669"/>
    <property type="project" value="InterPro"/>
</dbReference>
<dbReference type="InterPro" id="IPR036188">
    <property type="entry name" value="FAD/NAD-bd_sf"/>
</dbReference>
<dbReference type="InterPro" id="IPR002938">
    <property type="entry name" value="FAD-bd"/>
</dbReference>
<dbReference type="Pfam" id="PF01494">
    <property type="entry name" value="FAD_binding_3"/>
    <property type="match status" value="1"/>
</dbReference>
<evidence type="ECO:0000256" key="1">
    <source>
        <dbReference type="ARBA" id="ARBA00023002"/>
    </source>
</evidence>
<protein>
    <recommendedName>
        <fullName evidence="3">FAD-binding domain-containing protein</fullName>
    </recommendedName>
</protein>
<proteinExistence type="predicted"/>
<dbReference type="GO" id="GO:0019622">
    <property type="term" value="P:3-(3-hydroxy)phenylpropionate catabolic process"/>
    <property type="evidence" value="ECO:0007669"/>
    <property type="project" value="TreeGrafter"/>
</dbReference>
<dbReference type="GO" id="GO:0008688">
    <property type="term" value="F:3-(3-hydroxyphenyl)propionate hydroxylase activity"/>
    <property type="evidence" value="ECO:0007669"/>
    <property type="project" value="TreeGrafter"/>
</dbReference>
<dbReference type="PANTHER" id="PTHR43476:SF3">
    <property type="entry name" value="FAD-BINDING MONOOXYGENASE"/>
    <property type="match status" value="1"/>
</dbReference>
<dbReference type="Gene3D" id="3.30.70.2450">
    <property type="match status" value="1"/>
</dbReference>
<dbReference type="PANTHER" id="PTHR43476">
    <property type="entry name" value="3-(3-HYDROXY-PHENYL)PROPIONATE/3-HYDROXYCINNAMIC ACID HYDROXYLASE"/>
    <property type="match status" value="1"/>
</dbReference>
<feature type="region of interest" description="Disordered" evidence="2">
    <location>
        <begin position="324"/>
        <end position="349"/>
    </location>
</feature>
<evidence type="ECO:0000259" key="3">
    <source>
        <dbReference type="Pfam" id="PF01494"/>
    </source>
</evidence>
<dbReference type="AlphaFoldDB" id="A0A382DJ64"/>
<organism evidence="4">
    <name type="scientific">marine metagenome</name>
    <dbReference type="NCBI Taxonomy" id="408172"/>
    <lineage>
        <taxon>unclassified sequences</taxon>
        <taxon>metagenomes</taxon>
        <taxon>ecological metagenomes</taxon>
    </lineage>
</organism>
<accession>A0A382DJ64</accession>
<feature type="non-terminal residue" evidence="4">
    <location>
        <position position="1"/>
    </location>
</feature>
<sequence length="477" mass="53636">PEIYRLPRAVNLDGEIIRNFQRHGRGKAVQDLMQPVRPGDRAGFANSKREWMFGAEARSFGGNGWQPMNMFDQPEFESYLRQEAVSHAQVTAHLGVEVHSTQNSDDGVLVRYGRGETASARYAIACDGAASPTRKAFEIGWRDLGYNHDWLVVDVKTRDGHTLGNATMQVCDPDRISTYVCTKDPYRRWEFKMNPSETAEQMLEEEMIMSLIDPWTPRGTYVIRRAAVYQFHAATADQWRIGNIFIAGDAAHQTPPFLGQGMNTGMRDAINIAWKLPLVLHGLAGDALLDTYYSERNTHAHDLVDWAVSIGMLMEHLAEVERCQREGLPPPEEKDKIRSSGYGQGREQPPIREGAVLLDQVNDKGSTGYLLSQPIVENEAGDRFRFDELLGPDMAIVTRNAELPEFPDDVQAVINRLEIKLVSTEGLKSVQGHMDRLFEKNEAAIVRPDRIVFGHTTQSLSLDELVLQLAEKLHLSV</sequence>
<feature type="domain" description="FAD-binding" evidence="3">
    <location>
        <begin position="62"/>
        <end position="307"/>
    </location>
</feature>